<keyword evidence="2" id="KW-1185">Reference proteome</keyword>
<dbReference type="EMBL" id="OQ709211">
    <property type="protein sequence ID" value="WGH21065.1"/>
    <property type="molecule type" value="Genomic_DNA"/>
</dbReference>
<dbReference type="Proteomes" id="UP001223098">
    <property type="component" value="Segment"/>
</dbReference>
<dbReference type="GeneID" id="80559253"/>
<accession>A0AAF0GH83</accession>
<reference evidence="1 2" key="1">
    <citation type="submission" date="2023-03" db="EMBL/GenBank/DDBJ databases">
        <authorList>
            <person name="McGarrah C.E.E."/>
            <person name="Algarin-Martinez E.D."/>
            <person name="Cavasini M.E.D."/>
            <person name="Correa V."/>
            <person name="Danielson D.F."/>
            <person name="Dean W.R."/>
            <person name="French J.L."/>
            <person name="Gaskin N."/>
            <person name="Jain U."/>
            <person name="Janvier J."/>
            <person name="Macumber B.M."/>
            <person name="Martini F.K."/>
            <person name="Mazzei S.G."/>
            <person name="Mujica J.M."/>
            <person name="Odegaard O."/>
            <person name="Quarterman C."/>
            <person name="Rand T.M."/>
            <person name="Seidensticker N.S."/>
            <person name="Serrano T."/>
            <person name="Soltys A."/>
            <person name="Ungrey M.D."/>
            <person name="Pollenz R.S."/>
            <person name="Russell D.A."/>
            <person name="Jacobs-Sera D."/>
            <person name="Hatfull G.F."/>
        </authorList>
    </citation>
    <scope>NUCLEOTIDE SEQUENCE [LARGE SCALE GENOMIC DNA]</scope>
</reference>
<protein>
    <submittedName>
        <fullName evidence="1">Uncharacterized protein</fullName>
    </submittedName>
</protein>
<organism evidence="1 2">
    <name type="scientific">Gordonia phage Azira</name>
    <dbReference type="NCBI Taxonomy" id="3035369"/>
    <lineage>
        <taxon>Viruses</taxon>
        <taxon>Duplodnaviria</taxon>
        <taxon>Heunggongvirae</taxon>
        <taxon>Uroviricota</taxon>
        <taxon>Caudoviricetes</taxon>
        <taxon>Aziravirus</taxon>
        <taxon>Aziravirus azira</taxon>
    </lineage>
</organism>
<proteinExistence type="predicted"/>
<dbReference type="KEGG" id="vg:80559253"/>
<sequence>MTATCRVYGHGWKEQEVKYDGGEYAVVAVQCDVCGTKRIDIVHRPSGIVVRRKYSYADGYLTKKPGRVPRSVFRKELYG</sequence>
<gene>
    <name evidence="1" type="primary">59</name>
    <name evidence="1" type="ORF">SEA_AZIRA_59</name>
</gene>
<dbReference type="RefSeq" id="YP_010842462.1">
    <property type="nucleotide sequence ID" value="NC_079140.1"/>
</dbReference>
<name>A0AAF0GH83_9CAUD</name>
<evidence type="ECO:0000313" key="1">
    <source>
        <dbReference type="EMBL" id="WGH21065.1"/>
    </source>
</evidence>
<evidence type="ECO:0000313" key="2">
    <source>
        <dbReference type="Proteomes" id="UP001223098"/>
    </source>
</evidence>